<evidence type="ECO:0000313" key="1">
    <source>
        <dbReference type="EMBL" id="KAL3390163.1"/>
    </source>
</evidence>
<comment type="caution">
    <text evidence="1">The sequence shown here is derived from an EMBL/GenBank/DDBJ whole genome shotgun (WGS) entry which is preliminary data.</text>
</comment>
<keyword evidence="2" id="KW-1185">Reference proteome</keyword>
<sequence>MATHNIGVDEHGLLKIRPSVKLRVRIARIVGHQMKRSSDYAERVLAPISNSKLAMPRVPLHGEFNLAGQINAPHSARSIRVHRHSSLQRNECFRIATIFDVVKRDSNVNLGTRNLIVSIDIN</sequence>
<evidence type="ECO:0000313" key="2">
    <source>
        <dbReference type="Proteomes" id="UP001627154"/>
    </source>
</evidence>
<proteinExistence type="predicted"/>
<organism evidence="1 2">
    <name type="scientific">Trichogramma kaykai</name>
    <dbReference type="NCBI Taxonomy" id="54128"/>
    <lineage>
        <taxon>Eukaryota</taxon>
        <taxon>Metazoa</taxon>
        <taxon>Ecdysozoa</taxon>
        <taxon>Arthropoda</taxon>
        <taxon>Hexapoda</taxon>
        <taxon>Insecta</taxon>
        <taxon>Pterygota</taxon>
        <taxon>Neoptera</taxon>
        <taxon>Endopterygota</taxon>
        <taxon>Hymenoptera</taxon>
        <taxon>Apocrita</taxon>
        <taxon>Proctotrupomorpha</taxon>
        <taxon>Chalcidoidea</taxon>
        <taxon>Trichogrammatidae</taxon>
        <taxon>Trichogramma</taxon>
    </lineage>
</organism>
<protein>
    <submittedName>
        <fullName evidence="1">Uncharacterized protein</fullName>
    </submittedName>
</protein>
<name>A0ABD2WB93_9HYME</name>
<dbReference type="EMBL" id="JBJJXI010000121">
    <property type="protein sequence ID" value="KAL3390163.1"/>
    <property type="molecule type" value="Genomic_DNA"/>
</dbReference>
<dbReference type="AlphaFoldDB" id="A0ABD2WB93"/>
<accession>A0ABD2WB93</accession>
<reference evidence="1 2" key="1">
    <citation type="journal article" date="2024" name="bioRxiv">
        <title>A reference genome for Trichogramma kaykai: A tiny desert-dwelling parasitoid wasp with competing sex-ratio distorters.</title>
        <authorList>
            <person name="Culotta J."/>
            <person name="Lindsey A.R."/>
        </authorList>
    </citation>
    <scope>NUCLEOTIDE SEQUENCE [LARGE SCALE GENOMIC DNA]</scope>
    <source>
        <strain evidence="1 2">KSX58</strain>
    </source>
</reference>
<gene>
    <name evidence="1" type="ORF">TKK_014967</name>
</gene>
<dbReference type="Proteomes" id="UP001627154">
    <property type="component" value="Unassembled WGS sequence"/>
</dbReference>